<feature type="transmembrane region" description="Helical" evidence="12">
    <location>
        <begin position="41"/>
        <end position="66"/>
    </location>
</feature>
<evidence type="ECO:0000256" key="9">
    <source>
        <dbReference type="ARBA" id="ARBA00023049"/>
    </source>
</evidence>
<keyword evidence="9 11" id="KW-0482">Metalloprotease</keyword>
<sequence length="360" mass="39312">MKRLVLTSILLLGRYAVLPLVGLAGGLLFIWLLALDHSTRFVLATAPIMFCVIAAAVALALGILFVPARRDRSNVLDEATAPALWRIWRELDPAFAKPRRSLRFDADFNASIGEARSYAGIFRQHVTMTVGLPLLMILDERAIRATIAHEVAHAELRHITGSGNLFDFLRACENVLHYANPDRTITGRIAAFLLRAVLEWVNREYRALSRQNELAADRRAAALMGPAEMARSLVLIAGGAARLRELVFAPLETDMLGAISVPATPLERISTQLAAIRDHDALAAAAAKTMDEEPMEDPDSTHPPLRASLANLGYATLPAVDPIEAPAIAQLLPPDAARDLAARLDAEWRKLAQTRVRLDG</sequence>
<keyword evidence="5" id="KW-0479">Metal-binding</keyword>
<keyword evidence="8 12" id="KW-1133">Transmembrane helix</keyword>
<evidence type="ECO:0000256" key="4">
    <source>
        <dbReference type="ARBA" id="ARBA00022692"/>
    </source>
</evidence>
<keyword evidence="7 11" id="KW-0862">Zinc</keyword>
<evidence type="ECO:0000256" key="1">
    <source>
        <dbReference type="ARBA" id="ARBA00004651"/>
    </source>
</evidence>
<accession>A0ABX2CH16</accession>
<keyword evidence="2" id="KW-1003">Cell membrane</keyword>
<evidence type="ECO:0000256" key="7">
    <source>
        <dbReference type="ARBA" id="ARBA00022833"/>
    </source>
</evidence>
<name>A0ABX2CH16_9BRAD</name>
<evidence type="ECO:0000256" key="10">
    <source>
        <dbReference type="ARBA" id="ARBA00023136"/>
    </source>
</evidence>
<reference evidence="14" key="1">
    <citation type="submission" date="2020-05" db="EMBL/GenBank/DDBJ databases">
        <title>Nod-independent and nitrogen-fixing Bradyrhizobium aeschynomene sp. nov. isolated from nodules of Aeschynomene indica.</title>
        <authorList>
            <person name="Zhang Z."/>
        </authorList>
    </citation>
    <scope>NUCLEOTIDE SEQUENCE</scope>
    <source>
        <strain evidence="14">83012</strain>
    </source>
</reference>
<dbReference type="InterPro" id="IPR001915">
    <property type="entry name" value="Peptidase_M48"/>
</dbReference>
<evidence type="ECO:0000256" key="5">
    <source>
        <dbReference type="ARBA" id="ARBA00022723"/>
    </source>
</evidence>
<comment type="cofactor">
    <cofactor evidence="11">
        <name>Zn(2+)</name>
        <dbReference type="ChEBI" id="CHEBI:29105"/>
    </cofactor>
    <text evidence="11">Binds 1 zinc ion per subunit.</text>
</comment>
<dbReference type="GO" id="GO:0008237">
    <property type="term" value="F:metallopeptidase activity"/>
    <property type="evidence" value="ECO:0007669"/>
    <property type="project" value="UniProtKB-KW"/>
</dbReference>
<protein>
    <submittedName>
        <fullName evidence="14">M48 family metalloprotease</fullName>
    </submittedName>
</protein>
<proteinExistence type="inferred from homology"/>
<keyword evidence="15" id="KW-1185">Reference proteome</keyword>
<keyword evidence="3 11" id="KW-0645">Protease</keyword>
<evidence type="ECO:0000313" key="14">
    <source>
        <dbReference type="EMBL" id="NPU66567.1"/>
    </source>
</evidence>
<feature type="domain" description="Peptidase M48" evidence="13">
    <location>
        <begin position="101"/>
        <end position="306"/>
    </location>
</feature>
<dbReference type="EMBL" id="JABFDN010000004">
    <property type="protein sequence ID" value="NPU66567.1"/>
    <property type="molecule type" value="Genomic_DNA"/>
</dbReference>
<evidence type="ECO:0000256" key="3">
    <source>
        <dbReference type="ARBA" id="ARBA00022670"/>
    </source>
</evidence>
<evidence type="ECO:0000256" key="6">
    <source>
        <dbReference type="ARBA" id="ARBA00022801"/>
    </source>
</evidence>
<keyword evidence="4 12" id="KW-0812">Transmembrane</keyword>
<dbReference type="InterPro" id="IPR050083">
    <property type="entry name" value="HtpX_protease"/>
</dbReference>
<dbReference type="RefSeq" id="WP_172111630.1">
    <property type="nucleotide sequence ID" value="NZ_JABFDM010000007.1"/>
</dbReference>
<dbReference type="Proteomes" id="UP000886476">
    <property type="component" value="Unassembled WGS sequence"/>
</dbReference>
<keyword evidence="10 12" id="KW-0472">Membrane</keyword>
<comment type="subcellular location">
    <subcellularLocation>
        <location evidence="1">Cell membrane</location>
        <topology evidence="1">Multi-pass membrane protein</topology>
    </subcellularLocation>
</comment>
<evidence type="ECO:0000313" key="15">
    <source>
        <dbReference type="Proteomes" id="UP000886476"/>
    </source>
</evidence>
<dbReference type="Pfam" id="PF01435">
    <property type="entry name" value="Peptidase_M48"/>
    <property type="match status" value="1"/>
</dbReference>
<evidence type="ECO:0000259" key="13">
    <source>
        <dbReference type="Pfam" id="PF01435"/>
    </source>
</evidence>
<gene>
    <name evidence="14" type="ORF">HL667_16300</name>
</gene>
<evidence type="ECO:0000256" key="12">
    <source>
        <dbReference type="SAM" id="Phobius"/>
    </source>
</evidence>
<feature type="transmembrane region" description="Helical" evidence="12">
    <location>
        <begin position="12"/>
        <end position="35"/>
    </location>
</feature>
<keyword evidence="6 11" id="KW-0378">Hydrolase</keyword>
<comment type="similarity">
    <text evidence="11">Belongs to the peptidase M48 family.</text>
</comment>
<evidence type="ECO:0000256" key="8">
    <source>
        <dbReference type="ARBA" id="ARBA00022989"/>
    </source>
</evidence>
<dbReference type="PANTHER" id="PTHR43221">
    <property type="entry name" value="PROTEASE HTPX"/>
    <property type="match status" value="1"/>
</dbReference>
<comment type="caution">
    <text evidence="14">The sequence shown here is derived from an EMBL/GenBank/DDBJ whole genome shotgun (WGS) entry which is preliminary data.</text>
</comment>
<organism evidence="14 15">
    <name type="scientific">Bradyrhizobium aeschynomenes</name>
    <dbReference type="NCBI Taxonomy" id="2734909"/>
    <lineage>
        <taxon>Bacteria</taxon>
        <taxon>Pseudomonadati</taxon>
        <taxon>Pseudomonadota</taxon>
        <taxon>Alphaproteobacteria</taxon>
        <taxon>Hyphomicrobiales</taxon>
        <taxon>Nitrobacteraceae</taxon>
        <taxon>Bradyrhizobium</taxon>
    </lineage>
</organism>
<evidence type="ECO:0000256" key="2">
    <source>
        <dbReference type="ARBA" id="ARBA00022475"/>
    </source>
</evidence>
<dbReference type="PANTHER" id="PTHR43221:SF1">
    <property type="entry name" value="PROTEASE HTPX"/>
    <property type="match status" value="1"/>
</dbReference>
<evidence type="ECO:0000256" key="11">
    <source>
        <dbReference type="RuleBase" id="RU003983"/>
    </source>
</evidence>